<organism evidence="2 3">
    <name type="scientific">Roseivirga thermotolerans</name>
    <dbReference type="NCBI Taxonomy" id="1758176"/>
    <lineage>
        <taxon>Bacteria</taxon>
        <taxon>Pseudomonadati</taxon>
        <taxon>Bacteroidota</taxon>
        <taxon>Cytophagia</taxon>
        <taxon>Cytophagales</taxon>
        <taxon>Roseivirgaceae</taxon>
        <taxon>Roseivirga</taxon>
    </lineage>
</organism>
<feature type="domain" description="PhnB-like" evidence="1">
    <location>
        <begin position="7"/>
        <end position="110"/>
    </location>
</feature>
<proteinExistence type="predicted"/>
<dbReference type="EMBL" id="BNAG01000004">
    <property type="protein sequence ID" value="GHE72017.1"/>
    <property type="molecule type" value="Genomic_DNA"/>
</dbReference>
<dbReference type="InterPro" id="IPR029068">
    <property type="entry name" value="Glyas_Bleomycin-R_OHBP_Dase"/>
</dbReference>
<dbReference type="InterPro" id="IPR028973">
    <property type="entry name" value="PhnB-like"/>
</dbReference>
<dbReference type="SUPFAM" id="SSF54593">
    <property type="entry name" value="Glyoxalase/Bleomycin resistance protein/Dihydroxybiphenyl dioxygenase"/>
    <property type="match status" value="1"/>
</dbReference>
<dbReference type="PIRSF" id="PIRSF021700">
    <property type="entry name" value="3_dmu_93_MTrfase"/>
    <property type="match status" value="1"/>
</dbReference>
<dbReference type="Gene3D" id="3.10.180.10">
    <property type="entry name" value="2,3-Dihydroxybiphenyl 1,2-Dioxygenase, domain 1"/>
    <property type="match status" value="1"/>
</dbReference>
<dbReference type="PANTHER" id="PTHR33990:SF2">
    <property type="entry name" value="PHNB-LIKE DOMAIN-CONTAINING PROTEIN"/>
    <property type="match status" value="1"/>
</dbReference>
<keyword evidence="3" id="KW-1185">Reference proteome</keyword>
<dbReference type="CDD" id="cd06588">
    <property type="entry name" value="PhnB_like"/>
    <property type="match status" value="1"/>
</dbReference>
<dbReference type="Proteomes" id="UP000658258">
    <property type="component" value="Unassembled WGS sequence"/>
</dbReference>
<protein>
    <submittedName>
        <fullName evidence="2">VOC family protein</fullName>
    </submittedName>
</protein>
<name>A0ABQ3I7X1_9BACT</name>
<dbReference type="PANTHER" id="PTHR33990">
    <property type="entry name" value="PROTEIN YJDN-RELATED"/>
    <property type="match status" value="1"/>
</dbReference>
<dbReference type="Pfam" id="PF06983">
    <property type="entry name" value="3-dmu-9_3-mt"/>
    <property type="match status" value="1"/>
</dbReference>
<evidence type="ECO:0000313" key="3">
    <source>
        <dbReference type="Proteomes" id="UP000658258"/>
    </source>
</evidence>
<evidence type="ECO:0000259" key="1">
    <source>
        <dbReference type="Pfam" id="PF06983"/>
    </source>
</evidence>
<reference evidence="3" key="1">
    <citation type="journal article" date="2019" name="Int. J. Syst. Evol. Microbiol.">
        <title>The Global Catalogue of Microorganisms (GCM) 10K type strain sequencing project: providing services to taxonomists for standard genome sequencing and annotation.</title>
        <authorList>
            <consortium name="The Broad Institute Genomics Platform"/>
            <consortium name="The Broad Institute Genome Sequencing Center for Infectious Disease"/>
            <person name="Wu L."/>
            <person name="Ma J."/>
        </authorList>
    </citation>
    <scope>NUCLEOTIDE SEQUENCE [LARGE SCALE GENOMIC DNA]</scope>
    <source>
        <strain evidence="3">CGMCC 1.15111</strain>
    </source>
</reference>
<gene>
    <name evidence="2" type="ORF">GCM10011340_30180</name>
</gene>
<accession>A0ABQ3I7X1</accession>
<dbReference type="RefSeq" id="WP_189631120.1">
    <property type="nucleotide sequence ID" value="NZ_BNAG01000004.1"/>
</dbReference>
<sequence>MSKIVTQKITPYLWFNDQAREAADFYCTLFDRSKVISDSGMIVEFELENLKFIALNGGPKFTFNESVSFLILCDSQTEVDHFWNRLTQNGGQESMCGWCKDPFGLSWQVVPSQLMSLMKTGTEAQRNRVMQALMGMKKILIQPLVQAHEG</sequence>
<comment type="caution">
    <text evidence="2">The sequence shown here is derived from an EMBL/GenBank/DDBJ whole genome shotgun (WGS) entry which is preliminary data.</text>
</comment>
<evidence type="ECO:0000313" key="2">
    <source>
        <dbReference type="EMBL" id="GHE72017.1"/>
    </source>
</evidence>
<dbReference type="InterPro" id="IPR009725">
    <property type="entry name" value="3_dmu_93_MTrfase"/>
</dbReference>